<dbReference type="GO" id="GO:0010181">
    <property type="term" value="F:FMN binding"/>
    <property type="evidence" value="ECO:0007669"/>
    <property type="project" value="UniProtKB-UniRule"/>
</dbReference>
<dbReference type="PATRIC" id="fig|316.97.peg.1564"/>
<evidence type="ECO:0000256" key="1">
    <source>
        <dbReference type="ARBA" id="ARBA00022448"/>
    </source>
</evidence>
<comment type="cofactor">
    <cofactor evidence="16 17">
        <name>FMN</name>
        <dbReference type="ChEBI" id="CHEBI:58210"/>
    </cofactor>
</comment>
<dbReference type="GO" id="GO:0006814">
    <property type="term" value="P:sodium ion transport"/>
    <property type="evidence" value="ECO:0007669"/>
    <property type="project" value="UniProtKB-UniRule"/>
</dbReference>
<organism evidence="19 20">
    <name type="scientific">Stutzerimonas stutzeri</name>
    <name type="common">Pseudomonas stutzeri</name>
    <dbReference type="NCBI Taxonomy" id="316"/>
    <lineage>
        <taxon>Bacteria</taxon>
        <taxon>Pseudomonadati</taxon>
        <taxon>Pseudomonadota</taxon>
        <taxon>Gammaproteobacteria</taxon>
        <taxon>Pseudomonadales</taxon>
        <taxon>Pseudomonadaceae</taxon>
        <taxon>Stutzerimonas</taxon>
    </lineage>
</organism>
<proteinExistence type="inferred from homology"/>
<keyword evidence="7 16" id="KW-0812">Transmembrane</keyword>
<dbReference type="OrthoDB" id="9786835at2"/>
<evidence type="ECO:0000256" key="10">
    <source>
        <dbReference type="ARBA" id="ARBA00023027"/>
    </source>
</evidence>
<dbReference type="KEGG" id="pstu:UIB01_07775"/>
<comment type="subcellular location">
    <subcellularLocation>
        <location evidence="16">Cell membrane</location>
        <topology evidence="16">Single-pass membrane protein</topology>
    </subcellularLocation>
</comment>
<evidence type="ECO:0000256" key="13">
    <source>
        <dbReference type="ARBA" id="ARBA00023075"/>
    </source>
</evidence>
<feature type="modified residue" description="FMN phosphoryl threonine" evidence="16">
    <location>
        <position position="233"/>
    </location>
</feature>
<keyword evidence="3" id="KW-0997">Cell inner membrane</keyword>
<keyword evidence="15 16" id="KW-0739">Sodium transport</keyword>
<evidence type="ECO:0000256" key="2">
    <source>
        <dbReference type="ARBA" id="ARBA00022475"/>
    </source>
</evidence>
<dbReference type="PANTHER" id="PTHR37838">
    <property type="entry name" value="NA(+)-TRANSLOCATING NADH-QUINONE REDUCTASE SUBUNIT C"/>
    <property type="match status" value="1"/>
</dbReference>
<comment type="similarity">
    <text evidence="16 17">Belongs to the NqrC family.</text>
</comment>
<comment type="function">
    <text evidence="16">NQR complex catalyzes the reduction of ubiquinone-1 to ubiquinol by two successive reactions, coupled with the transport of Na(+) ions from the cytoplasm to the periplasm. NqrA to NqrE are probably involved in the second step, the conversion of ubisemiquinone to ubiquinol.</text>
</comment>
<dbReference type="NCBIfam" id="NF003746">
    <property type="entry name" value="PRK05346.1-1"/>
    <property type="match status" value="1"/>
</dbReference>
<evidence type="ECO:0000256" key="17">
    <source>
        <dbReference type="PIRNR" id="PIRNR009437"/>
    </source>
</evidence>
<comment type="subunit">
    <text evidence="16 17">Composed of six subunits; NqrA, NqrB, NqrC, NqrD, NqrE and NqrF.</text>
</comment>
<accession>A0A023WQV6</accession>
<evidence type="ECO:0000259" key="18">
    <source>
        <dbReference type="SMART" id="SM00900"/>
    </source>
</evidence>
<reference evidence="19 20" key="1">
    <citation type="submission" date="2014-03" db="EMBL/GenBank/DDBJ databases">
        <title>Complete genome sequence of Pseudomonas stutzeri 19SMN4.</title>
        <authorList>
            <person name="Brunet-Galmes I."/>
            <person name="Nogales B."/>
            <person name="Busquets A."/>
            <person name="Pena A."/>
            <person name="Gomila M."/>
            <person name="Garcia-Valdes E."/>
            <person name="Lalucat J."/>
            <person name="Bennasar A."/>
            <person name="Bosch R."/>
        </authorList>
    </citation>
    <scope>NUCLEOTIDE SEQUENCE [LARGE SCALE GENOMIC DNA]</scope>
    <source>
        <strain evidence="19 20">19SMN4</strain>
    </source>
</reference>
<dbReference type="GO" id="GO:0016655">
    <property type="term" value="F:oxidoreductase activity, acting on NAD(P)H, quinone or similar compound as acceptor"/>
    <property type="evidence" value="ECO:0007669"/>
    <property type="project" value="UniProtKB-UniRule"/>
</dbReference>
<evidence type="ECO:0000256" key="14">
    <source>
        <dbReference type="ARBA" id="ARBA00023136"/>
    </source>
</evidence>
<dbReference type="PANTHER" id="PTHR37838:SF1">
    <property type="entry name" value="NA(+)-TRANSLOCATING NADH-QUINONE REDUCTASE SUBUNIT C"/>
    <property type="match status" value="1"/>
</dbReference>
<dbReference type="EMBL" id="CP007509">
    <property type="protein sequence ID" value="AHY42386.1"/>
    <property type="molecule type" value="Genomic_DNA"/>
</dbReference>
<evidence type="ECO:0000256" key="8">
    <source>
        <dbReference type="ARBA" id="ARBA00022967"/>
    </source>
</evidence>
<evidence type="ECO:0000256" key="5">
    <source>
        <dbReference type="ARBA" id="ARBA00022630"/>
    </source>
</evidence>
<name>A0A023WQV6_STUST</name>
<evidence type="ECO:0000256" key="4">
    <source>
        <dbReference type="ARBA" id="ARBA00022553"/>
    </source>
</evidence>
<protein>
    <recommendedName>
        <fullName evidence="16 17">Na(+)-translocating NADH-quinone reductase subunit C</fullName>
        <shortName evidence="16 17">Na(+)-NQR subunit C</shortName>
        <shortName evidence="16 17">Na(+)-translocating NQR subunit C</shortName>
        <ecNumber evidence="16 17">7.2.1.1</ecNumber>
    </recommendedName>
    <alternativeName>
        <fullName evidence="16 17">NQR complex subunit C</fullName>
    </alternativeName>
    <alternativeName>
        <fullName evidence="16 17">NQR-1 subunit C</fullName>
    </alternativeName>
</protein>
<keyword evidence="2 16" id="KW-1003">Cell membrane</keyword>
<evidence type="ECO:0000256" key="16">
    <source>
        <dbReference type="HAMAP-Rule" id="MF_00427"/>
    </source>
</evidence>
<dbReference type="InterPro" id="IPR007329">
    <property type="entry name" value="FMN-bd"/>
</dbReference>
<dbReference type="InterPro" id="IPR010204">
    <property type="entry name" value="NqrC"/>
</dbReference>
<evidence type="ECO:0000256" key="6">
    <source>
        <dbReference type="ARBA" id="ARBA00022643"/>
    </source>
</evidence>
<keyword evidence="6 16" id="KW-0288">FMN</keyword>
<keyword evidence="11 16" id="KW-0915">Sodium</keyword>
<dbReference type="PIRSF" id="PIRSF009437">
    <property type="entry name" value="NQR-1_subunit_C"/>
    <property type="match status" value="1"/>
</dbReference>
<dbReference type="AlphaFoldDB" id="A0A023WQV6"/>
<keyword evidence="8 16" id="KW-1278">Translocase</keyword>
<keyword evidence="9 16" id="KW-1133">Transmembrane helix</keyword>
<evidence type="ECO:0000313" key="20">
    <source>
        <dbReference type="Proteomes" id="UP000025238"/>
    </source>
</evidence>
<dbReference type="GO" id="GO:0005886">
    <property type="term" value="C:plasma membrane"/>
    <property type="evidence" value="ECO:0007669"/>
    <property type="project" value="UniProtKB-SubCell"/>
</dbReference>
<evidence type="ECO:0000256" key="12">
    <source>
        <dbReference type="ARBA" id="ARBA00023065"/>
    </source>
</evidence>
<dbReference type="SMART" id="SM00900">
    <property type="entry name" value="FMN_bind"/>
    <property type="match status" value="1"/>
</dbReference>
<feature type="domain" description="FMN-binding" evidence="18">
    <location>
        <begin position="149"/>
        <end position="250"/>
    </location>
</feature>
<comment type="caution">
    <text evidence="16">Lacks conserved residue(s) required for the propagation of feature annotation.</text>
</comment>
<evidence type="ECO:0000256" key="11">
    <source>
        <dbReference type="ARBA" id="ARBA00023053"/>
    </source>
</evidence>
<gene>
    <name evidence="16" type="primary">nqrC</name>
    <name evidence="19" type="ORF">UIB01_07775</name>
</gene>
<dbReference type="Proteomes" id="UP000025238">
    <property type="component" value="Chromosome"/>
</dbReference>
<evidence type="ECO:0000256" key="15">
    <source>
        <dbReference type="ARBA" id="ARBA00023201"/>
    </source>
</evidence>
<keyword evidence="10 16" id="KW-0520">NAD</keyword>
<evidence type="ECO:0000256" key="7">
    <source>
        <dbReference type="ARBA" id="ARBA00022692"/>
    </source>
</evidence>
<evidence type="ECO:0000256" key="3">
    <source>
        <dbReference type="ARBA" id="ARBA00022519"/>
    </source>
</evidence>
<keyword evidence="4 16" id="KW-0597">Phosphoprotein</keyword>
<keyword evidence="12 16" id="KW-0406">Ion transport</keyword>
<dbReference type="HAMAP" id="MF_00427">
    <property type="entry name" value="NqrC"/>
    <property type="match status" value="1"/>
</dbReference>
<sequence>MSSQKESTVRTLTVALLVCLVCSIFVAGAAVALRPTQQENRLLDKQRSILAIAGLGEAGMSGNQVKQLFNDRIVARLVDLETGKFSDEFDAKTFDPLAAAKDPALSKRLPGEQDIASIKRRERYSTVYIVEGQGEGEIDTLILPVRGYGLWSTLYGFMAVQGDLDTVAGFGFYQHGETPGLGGEVDNPKWRGQWPGKELFDDNGKLAVQIVKGGVDPQSPRATHQVDGLAGATLTSNGVNSLLQFWLGENGFGPFIANLRAGEA</sequence>
<comment type="catalytic activity">
    <reaction evidence="16 17">
        <text>a ubiquinone + n Na(+)(in) + NADH + H(+) = a ubiquinol + n Na(+)(out) + NAD(+)</text>
        <dbReference type="Rhea" id="RHEA:47748"/>
        <dbReference type="Rhea" id="RHEA-COMP:9565"/>
        <dbReference type="Rhea" id="RHEA-COMP:9566"/>
        <dbReference type="ChEBI" id="CHEBI:15378"/>
        <dbReference type="ChEBI" id="CHEBI:16389"/>
        <dbReference type="ChEBI" id="CHEBI:17976"/>
        <dbReference type="ChEBI" id="CHEBI:29101"/>
        <dbReference type="ChEBI" id="CHEBI:57540"/>
        <dbReference type="ChEBI" id="CHEBI:57945"/>
        <dbReference type="EC" id="7.2.1.1"/>
    </reaction>
</comment>
<keyword evidence="1 16" id="KW-0813">Transport</keyword>
<dbReference type="EC" id="7.2.1.1" evidence="16 17"/>
<evidence type="ECO:0000256" key="9">
    <source>
        <dbReference type="ARBA" id="ARBA00022989"/>
    </source>
</evidence>
<evidence type="ECO:0000313" key="19">
    <source>
        <dbReference type="EMBL" id="AHY42386.1"/>
    </source>
</evidence>
<keyword evidence="13 16" id="KW-0830">Ubiquinone</keyword>
<dbReference type="NCBIfam" id="NF003749">
    <property type="entry name" value="PRK05346.1-5"/>
    <property type="match status" value="1"/>
</dbReference>
<dbReference type="Pfam" id="PF04205">
    <property type="entry name" value="FMN_bind"/>
    <property type="match status" value="1"/>
</dbReference>
<dbReference type="NCBIfam" id="TIGR01938">
    <property type="entry name" value="nqrC"/>
    <property type="match status" value="1"/>
</dbReference>
<keyword evidence="14 16" id="KW-0472">Membrane</keyword>
<keyword evidence="5 16" id="KW-0285">Flavoprotein</keyword>